<feature type="region of interest" description="Disordered" evidence="1">
    <location>
        <begin position="1"/>
        <end position="27"/>
    </location>
</feature>
<reference evidence="2" key="1">
    <citation type="journal article" date="2021" name="PeerJ">
        <title>Extensive microbial diversity within the chicken gut microbiome revealed by metagenomics and culture.</title>
        <authorList>
            <person name="Gilroy R."/>
            <person name="Ravi A."/>
            <person name="Getino M."/>
            <person name="Pursley I."/>
            <person name="Horton D.L."/>
            <person name="Alikhan N.F."/>
            <person name="Baker D."/>
            <person name="Gharbi K."/>
            <person name="Hall N."/>
            <person name="Watson M."/>
            <person name="Adriaenssens E.M."/>
            <person name="Foster-Nyarko E."/>
            <person name="Jarju S."/>
            <person name="Secka A."/>
            <person name="Antonio M."/>
            <person name="Oren A."/>
            <person name="Chaudhuri R.R."/>
            <person name="La Ragione R."/>
            <person name="Hildebrand F."/>
            <person name="Pallen M.J."/>
        </authorList>
    </citation>
    <scope>NUCLEOTIDE SEQUENCE</scope>
    <source>
        <strain evidence="2">ChiSxjej5B17-1746</strain>
    </source>
</reference>
<dbReference type="EMBL" id="DXGI01000422">
    <property type="protein sequence ID" value="HIW79721.1"/>
    <property type="molecule type" value="Genomic_DNA"/>
</dbReference>
<dbReference type="Proteomes" id="UP000824264">
    <property type="component" value="Unassembled WGS sequence"/>
</dbReference>
<organism evidence="2 3">
    <name type="scientific">Candidatus Bilophila faecipullorum</name>
    <dbReference type="NCBI Taxonomy" id="2838482"/>
    <lineage>
        <taxon>Bacteria</taxon>
        <taxon>Pseudomonadati</taxon>
        <taxon>Thermodesulfobacteriota</taxon>
        <taxon>Desulfovibrionia</taxon>
        <taxon>Desulfovibrionales</taxon>
        <taxon>Desulfovibrionaceae</taxon>
        <taxon>Bilophila</taxon>
    </lineage>
</organism>
<gene>
    <name evidence="2" type="ORF">H9874_11360</name>
</gene>
<evidence type="ECO:0000313" key="2">
    <source>
        <dbReference type="EMBL" id="HIW79721.1"/>
    </source>
</evidence>
<evidence type="ECO:0000256" key="1">
    <source>
        <dbReference type="SAM" id="MobiDB-lite"/>
    </source>
</evidence>
<feature type="compositionally biased region" description="Basic and acidic residues" evidence="1">
    <location>
        <begin position="1"/>
        <end position="20"/>
    </location>
</feature>
<dbReference type="AlphaFoldDB" id="A0A9D1R413"/>
<accession>A0A9D1R413</accession>
<evidence type="ECO:0000313" key="3">
    <source>
        <dbReference type="Proteomes" id="UP000824264"/>
    </source>
</evidence>
<reference evidence="2" key="2">
    <citation type="submission" date="2021-04" db="EMBL/GenBank/DDBJ databases">
        <authorList>
            <person name="Gilroy R."/>
        </authorList>
    </citation>
    <scope>NUCLEOTIDE SEQUENCE</scope>
    <source>
        <strain evidence="2">ChiSxjej5B17-1746</strain>
    </source>
</reference>
<sequence>MAARTPRTEQEDRLPTREEAQAAFSPALDERQSRVRAALDKLAADPPQVLILEGGSAEERFSVALWHAARLNCPENPSPCLCCPSCLQIGAGLFHDLYLLDGREGSIKIETVRELRTILGEAPRGEGKRVVILAEAQSLGVEAANALLKSLEEPRPGVCFLLLAPQRERLLPTLVSRGWVVTLAWPEASSPSPTDLRPWEEALADFLASGRGWFDRTSAKGAVDAPLARRIVVCIQKAQAAVLAGRDGGPLGPLLTPLPAAGHLHVNDLLAQCQESLDYMVSPALALNWLAVRLHMVCRRARLRAAGRPLP</sequence>
<dbReference type="InterPro" id="IPR027417">
    <property type="entry name" value="P-loop_NTPase"/>
</dbReference>
<dbReference type="Pfam" id="PF13177">
    <property type="entry name" value="DNA_pol3_delta2"/>
    <property type="match status" value="1"/>
</dbReference>
<comment type="caution">
    <text evidence="2">The sequence shown here is derived from an EMBL/GenBank/DDBJ whole genome shotgun (WGS) entry which is preliminary data.</text>
</comment>
<dbReference type="SUPFAM" id="SSF52540">
    <property type="entry name" value="P-loop containing nucleoside triphosphate hydrolases"/>
    <property type="match status" value="1"/>
</dbReference>
<name>A0A9D1R413_9BACT</name>
<protein>
    <submittedName>
        <fullName evidence="2">DNA polymerase III subunit delta</fullName>
    </submittedName>
</protein>
<proteinExistence type="predicted"/>
<dbReference type="Gene3D" id="3.40.50.300">
    <property type="entry name" value="P-loop containing nucleotide triphosphate hydrolases"/>
    <property type="match status" value="1"/>
</dbReference>